<organism evidence="6 7">
    <name type="scientific">Mesorhizobium delmotii</name>
    <dbReference type="NCBI Taxonomy" id="1631247"/>
    <lineage>
        <taxon>Bacteria</taxon>
        <taxon>Pseudomonadati</taxon>
        <taxon>Pseudomonadota</taxon>
        <taxon>Alphaproteobacteria</taxon>
        <taxon>Hyphomicrobiales</taxon>
        <taxon>Phyllobacteriaceae</taxon>
        <taxon>Mesorhizobium</taxon>
    </lineage>
</organism>
<dbReference type="SUPFAM" id="SSF46785">
    <property type="entry name" value="Winged helix' DNA-binding domain"/>
    <property type="match status" value="1"/>
</dbReference>
<dbReference type="InterPro" id="IPR037424">
    <property type="entry name" value="NocR_PBP2"/>
</dbReference>
<sequence>MRLNQRQIEIFNAIMVHKSVTAAAAVLRTSQPTVSRELRDLEKQIGFDLFNRFGKRLTPTSQAQLLHSAVARSFVGMEEISRVATAIKGRNAAHLRIACLPAYAEALLPDVAHRFLKTRPQVHLLVHSLGEVALRHDMTTQLFDIGLTEGSYDYDEATSENVDVGELLCVLPAEHRLTTKVIIDPQDFEGVDFVYYSEDDPYRRKLDEVFDAAGVARHYTVETTTATGLCSMVAAGVGVSIVNPLTAAHYANRGIVLRKLSVRVPYHVYLWRPANGLRSALADQFVRVLRQVTEEMKQRIKLLLAD</sequence>
<dbReference type="PROSITE" id="PS50931">
    <property type="entry name" value="HTH_LYSR"/>
    <property type="match status" value="1"/>
</dbReference>
<dbReference type="GO" id="GO:0043565">
    <property type="term" value="F:sequence-specific DNA binding"/>
    <property type="evidence" value="ECO:0007669"/>
    <property type="project" value="TreeGrafter"/>
</dbReference>
<dbReference type="Pfam" id="PF00126">
    <property type="entry name" value="HTH_1"/>
    <property type="match status" value="1"/>
</dbReference>
<dbReference type="PANTHER" id="PTHR30427">
    <property type="entry name" value="TRANSCRIPTIONAL ACTIVATOR PROTEIN LYSR"/>
    <property type="match status" value="1"/>
</dbReference>
<evidence type="ECO:0000256" key="1">
    <source>
        <dbReference type="ARBA" id="ARBA00009437"/>
    </source>
</evidence>
<keyword evidence="3 6" id="KW-0238">DNA-binding</keyword>
<dbReference type="Proteomes" id="UP000245698">
    <property type="component" value="Unassembled WGS sequence"/>
</dbReference>
<protein>
    <submittedName>
        <fullName evidence="6">DNA-binding transcriptional dual regulator</fullName>
    </submittedName>
</protein>
<evidence type="ECO:0000256" key="3">
    <source>
        <dbReference type="ARBA" id="ARBA00023125"/>
    </source>
</evidence>
<evidence type="ECO:0000256" key="2">
    <source>
        <dbReference type="ARBA" id="ARBA00023015"/>
    </source>
</evidence>
<dbReference type="GO" id="GO:0010628">
    <property type="term" value="P:positive regulation of gene expression"/>
    <property type="evidence" value="ECO:0007669"/>
    <property type="project" value="TreeGrafter"/>
</dbReference>
<dbReference type="InterPro" id="IPR005119">
    <property type="entry name" value="LysR_subst-bd"/>
</dbReference>
<dbReference type="Gene3D" id="3.40.190.290">
    <property type="match status" value="1"/>
</dbReference>
<accession>A0A2P9AGS5</accession>
<dbReference type="GO" id="GO:0003700">
    <property type="term" value="F:DNA-binding transcription factor activity"/>
    <property type="evidence" value="ECO:0007669"/>
    <property type="project" value="InterPro"/>
</dbReference>
<feature type="domain" description="HTH lysR-type" evidence="5">
    <location>
        <begin position="1"/>
        <end position="60"/>
    </location>
</feature>
<keyword evidence="2" id="KW-0805">Transcription regulation</keyword>
<reference evidence="7" key="1">
    <citation type="submission" date="2016-12" db="EMBL/GenBank/DDBJ databases">
        <authorList>
            <person name="Brunel B."/>
        </authorList>
    </citation>
    <scope>NUCLEOTIDE SEQUENCE [LARGE SCALE GENOMIC DNA]</scope>
</reference>
<dbReference type="EMBL" id="FUIG01000019">
    <property type="protein sequence ID" value="SJM30310.1"/>
    <property type="molecule type" value="Genomic_DNA"/>
</dbReference>
<dbReference type="Pfam" id="PF03466">
    <property type="entry name" value="LysR_substrate"/>
    <property type="match status" value="1"/>
</dbReference>
<name>A0A2P9AGS5_9HYPH</name>
<evidence type="ECO:0000256" key="4">
    <source>
        <dbReference type="ARBA" id="ARBA00023163"/>
    </source>
</evidence>
<dbReference type="InterPro" id="IPR036390">
    <property type="entry name" value="WH_DNA-bd_sf"/>
</dbReference>
<proteinExistence type="inferred from homology"/>
<dbReference type="PANTHER" id="PTHR30427:SF1">
    <property type="entry name" value="TRANSCRIPTIONAL ACTIVATOR PROTEIN LYSR"/>
    <property type="match status" value="1"/>
</dbReference>
<evidence type="ECO:0000313" key="6">
    <source>
        <dbReference type="EMBL" id="SJM30310.1"/>
    </source>
</evidence>
<keyword evidence="4" id="KW-0804">Transcription</keyword>
<evidence type="ECO:0000259" key="5">
    <source>
        <dbReference type="PROSITE" id="PS50931"/>
    </source>
</evidence>
<dbReference type="RefSeq" id="WP_123147772.1">
    <property type="nucleotide sequence ID" value="NZ_FUIG01000019.1"/>
</dbReference>
<dbReference type="Gene3D" id="1.10.10.10">
    <property type="entry name" value="Winged helix-like DNA-binding domain superfamily/Winged helix DNA-binding domain"/>
    <property type="match status" value="1"/>
</dbReference>
<dbReference type="SUPFAM" id="SSF53850">
    <property type="entry name" value="Periplasmic binding protein-like II"/>
    <property type="match status" value="1"/>
</dbReference>
<dbReference type="InterPro" id="IPR036388">
    <property type="entry name" value="WH-like_DNA-bd_sf"/>
</dbReference>
<keyword evidence="7" id="KW-1185">Reference proteome</keyword>
<comment type="similarity">
    <text evidence="1">Belongs to the LysR transcriptional regulatory family.</text>
</comment>
<dbReference type="PRINTS" id="PR00039">
    <property type="entry name" value="HTHLYSR"/>
</dbReference>
<evidence type="ECO:0000313" key="7">
    <source>
        <dbReference type="Proteomes" id="UP000245698"/>
    </source>
</evidence>
<gene>
    <name evidence="6" type="primary">lysR</name>
    <name evidence="6" type="ORF">BQ8482_130209</name>
</gene>
<dbReference type="AlphaFoldDB" id="A0A2P9AGS5"/>
<dbReference type="InterPro" id="IPR000847">
    <property type="entry name" value="LysR_HTH_N"/>
</dbReference>
<dbReference type="NCBIfam" id="NF008239">
    <property type="entry name" value="PRK11013.1"/>
    <property type="match status" value="1"/>
</dbReference>
<dbReference type="CDD" id="cd08415">
    <property type="entry name" value="PBP2_LysR_opines_like"/>
    <property type="match status" value="1"/>
</dbReference>